<dbReference type="AlphaFoldDB" id="A0A2R7Z0T9"/>
<evidence type="ECO:0000313" key="2">
    <source>
        <dbReference type="Proteomes" id="UP000244867"/>
    </source>
</evidence>
<gene>
    <name evidence="1" type="ORF">C7S10_00245</name>
</gene>
<proteinExistence type="predicted"/>
<keyword evidence="2" id="KW-1185">Reference proteome</keyword>
<name>A0A2R7Z0T9_9ACTN</name>
<sequence length="107" mass="11101">MAEQSGLLDDPGSRAKIAAAREQLVDGFDDEQACATFSDLLELQGLPDDSHQTVNIVPSREDPQAVSGQSCIAGTYTSVALHSDSLEDLDAAGVRVLTALTAATGGR</sequence>
<protein>
    <submittedName>
        <fullName evidence="1">Uncharacterized protein</fullName>
    </submittedName>
</protein>
<organism evidence="1 2">
    <name type="scientific">Nocardioides currus</name>
    <dbReference type="NCBI Taxonomy" id="2133958"/>
    <lineage>
        <taxon>Bacteria</taxon>
        <taxon>Bacillati</taxon>
        <taxon>Actinomycetota</taxon>
        <taxon>Actinomycetes</taxon>
        <taxon>Propionibacteriales</taxon>
        <taxon>Nocardioidaceae</taxon>
        <taxon>Nocardioides</taxon>
    </lineage>
</organism>
<dbReference type="Proteomes" id="UP000244867">
    <property type="component" value="Unassembled WGS sequence"/>
</dbReference>
<evidence type="ECO:0000313" key="1">
    <source>
        <dbReference type="EMBL" id="PUA82232.1"/>
    </source>
</evidence>
<reference evidence="1 2" key="1">
    <citation type="submission" date="2018-03" db="EMBL/GenBank/DDBJ databases">
        <authorList>
            <person name="Keele B.F."/>
        </authorList>
    </citation>
    <scope>NUCLEOTIDE SEQUENCE [LARGE SCALE GENOMIC DNA]</scope>
    <source>
        <strain evidence="1 2">IB-3</strain>
    </source>
</reference>
<dbReference type="OrthoDB" id="3633724at2"/>
<dbReference type="EMBL" id="PYXZ01000001">
    <property type="protein sequence ID" value="PUA82232.1"/>
    <property type="molecule type" value="Genomic_DNA"/>
</dbReference>
<comment type="caution">
    <text evidence="1">The sequence shown here is derived from an EMBL/GenBank/DDBJ whole genome shotgun (WGS) entry which is preliminary data.</text>
</comment>
<dbReference type="RefSeq" id="WP_108342418.1">
    <property type="nucleotide sequence ID" value="NZ_PYXZ01000001.1"/>
</dbReference>
<accession>A0A2R7Z0T9</accession>